<comment type="caution">
    <text evidence="5">The sequence shown here is derived from an EMBL/GenBank/DDBJ whole genome shotgun (WGS) entry which is preliminary data.</text>
</comment>
<accession>A0A2S7X3I9</accession>
<dbReference type="Gene3D" id="1.10.860.10">
    <property type="entry name" value="DNAb Helicase, Chain A"/>
    <property type="match status" value="1"/>
</dbReference>
<dbReference type="GO" id="GO:0003678">
    <property type="term" value="F:DNA helicase activity"/>
    <property type="evidence" value="ECO:0007669"/>
    <property type="project" value="InterPro"/>
</dbReference>
<evidence type="ECO:0000256" key="2">
    <source>
        <dbReference type="ARBA" id="ARBA00022705"/>
    </source>
</evidence>
<name>A0A2S7X3I9_9GAMM</name>
<evidence type="ECO:0000256" key="3">
    <source>
        <dbReference type="ARBA" id="ARBA00023125"/>
    </source>
</evidence>
<dbReference type="Pfam" id="PF00772">
    <property type="entry name" value="DnaB"/>
    <property type="match status" value="1"/>
</dbReference>
<organism evidence="5 6">
    <name type="scientific">Aliivibrio sifiae</name>
    <dbReference type="NCBI Taxonomy" id="566293"/>
    <lineage>
        <taxon>Bacteria</taxon>
        <taxon>Pseudomonadati</taxon>
        <taxon>Pseudomonadota</taxon>
        <taxon>Gammaproteobacteria</taxon>
        <taxon>Vibrionales</taxon>
        <taxon>Vibrionaceae</taxon>
        <taxon>Aliivibrio</taxon>
    </lineage>
</organism>
<gene>
    <name evidence="5" type="ORF">BTO22_14915</name>
</gene>
<evidence type="ECO:0000313" key="5">
    <source>
        <dbReference type="EMBL" id="PQJ84786.1"/>
    </source>
</evidence>
<keyword evidence="3" id="KW-0238">DNA-binding</keyword>
<dbReference type="EMBL" id="MSCO01000002">
    <property type="protein sequence ID" value="PQJ84786.1"/>
    <property type="molecule type" value="Genomic_DNA"/>
</dbReference>
<dbReference type="SUPFAM" id="SSF48024">
    <property type="entry name" value="N-terminal domain of DnaB helicase"/>
    <property type="match status" value="1"/>
</dbReference>
<dbReference type="Proteomes" id="UP000239263">
    <property type="component" value="Unassembled WGS sequence"/>
</dbReference>
<keyword evidence="2" id="KW-0235">DNA replication</keyword>
<dbReference type="AlphaFoldDB" id="A0A2S7X3I9"/>
<dbReference type="InterPro" id="IPR036185">
    <property type="entry name" value="DNA_heli_DnaB-like_N_sf"/>
</dbReference>
<dbReference type="RefSeq" id="WP_105056176.1">
    <property type="nucleotide sequence ID" value="NZ_CAWNRT010000002.1"/>
</dbReference>
<dbReference type="OrthoDB" id="9943452at2"/>
<protein>
    <recommendedName>
        <fullName evidence="4">DNA helicase DnaB-like N-terminal domain-containing protein</fullName>
    </recommendedName>
</protein>
<dbReference type="GO" id="GO:0003677">
    <property type="term" value="F:DNA binding"/>
    <property type="evidence" value="ECO:0007669"/>
    <property type="project" value="UniProtKB-KW"/>
</dbReference>
<feature type="domain" description="DNA helicase DnaB-like N-terminal" evidence="4">
    <location>
        <begin position="2"/>
        <end position="70"/>
    </location>
</feature>
<dbReference type="InterPro" id="IPR016136">
    <property type="entry name" value="DNA_helicase_N/primase_C"/>
</dbReference>
<reference evidence="5 6" key="1">
    <citation type="submission" date="2016-12" db="EMBL/GenBank/DDBJ databases">
        <title>Diversity of luminous bacteria.</title>
        <authorList>
            <person name="Yoshizawa S."/>
            <person name="Kogure K."/>
        </authorList>
    </citation>
    <scope>NUCLEOTIDE SEQUENCE [LARGE SCALE GENOMIC DNA]</scope>
    <source>
        <strain evidence="5 6">ATCC 33715</strain>
    </source>
</reference>
<keyword evidence="1" id="KW-0639">Primosome</keyword>
<evidence type="ECO:0000259" key="4">
    <source>
        <dbReference type="Pfam" id="PF00772"/>
    </source>
</evidence>
<proteinExistence type="predicted"/>
<evidence type="ECO:0000256" key="1">
    <source>
        <dbReference type="ARBA" id="ARBA00022515"/>
    </source>
</evidence>
<dbReference type="GO" id="GO:0006269">
    <property type="term" value="P:DNA replication, synthesis of primer"/>
    <property type="evidence" value="ECO:0007669"/>
    <property type="project" value="UniProtKB-KW"/>
</dbReference>
<sequence length="70" mass="7991">MPPHNLEAELNVISGLLHNNVAWNEVSHYLHRDMFYGAVYRHLFDSLAALLVFNKVVTLGMLISELDKRG</sequence>
<evidence type="ECO:0000313" key="6">
    <source>
        <dbReference type="Proteomes" id="UP000239263"/>
    </source>
</evidence>
<dbReference type="GO" id="GO:0005524">
    <property type="term" value="F:ATP binding"/>
    <property type="evidence" value="ECO:0007669"/>
    <property type="project" value="InterPro"/>
</dbReference>
<dbReference type="InterPro" id="IPR007693">
    <property type="entry name" value="DNA_helicase_DnaB-like_N"/>
</dbReference>
<dbReference type="GO" id="GO:1990077">
    <property type="term" value="C:primosome complex"/>
    <property type="evidence" value="ECO:0007669"/>
    <property type="project" value="UniProtKB-KW"/>
</dbReference>